<feature type="region of interest" description="Disordered" evidence="1">
    <location>
        <begin position="233"/>
        <end position="289"/>
    </location>
</feature>
<evidence type="ECO:0000256" key="1">
    <source>
        <dbReference type="SAM" id="MobiDB-lite"/>
    </source>
</evidence>
<feature type="region of interest" description="Disordered" evidence="1">
    <location>
        <begin position="311"/>
        <end position="381"/>
    </location>
</feature>
<evidence type="ECO:0000313" key="3">
    <source>
        <dbReference type="Proteomes" id="UP000479000"/>
    </source>
</evidence>
<feature type="region of interest" description="Disordered" evidence="1">
    <location>
        <begin position="533"/>
        <end position="563"/>
    </location>
</feature>
<feature type="compositionally biased region" description="Polar residues" evidence="1">
    <location>
        <begin position="369"/>
        <end position="381"/>
    </location>
</feature>
<keyword evidence="3" id="KW-1185">Reference proteome</keyword>
<feature type="compositionally biased region" description="Basic and acidic residues" evidence="1">
    <location>
        <begin position="726"/>
        <end position="735"/>
    </location>
</feature>
<accession>A0A6H5HTZ8</accession>
<name>A0A6H5HTZ8_9HEMI</name>
<dbReference type="Proteomes" id="UP000479000">
    <property type="component" value="Unassembled WGS sequence"/>
</dbReference>
<feature type="compositionally biased region" description="Basic residues" evidence="1">
    <location>
        <begin position="61"/>
        <end position="70"/>
    </location>
</feature>
<feature type="compositionally biased region" description="Basic and acidic residues" evidence="1">
    <location>
        <begin position="695"/>
        <end position="713"/>
    </location>
</feature>
<sequence>MGLRLGGCGRGKFATTLGNRAEILGPVHRAIEFRRIHVVVSSGLGQIHLGSAPMIPVVTGSRRRRQRQPPHHPGSTPHHPTACHPHSGPLPPRLGSTPHRQPYTPVMTKQEMSRPFLVGNSERKFLRLLKRLKEALERAAPGGAGGTEDRRVSGDLMAKGVALSAAYAGLRGVFFLYSLSGQLDGIQAKRQVVEISQIAAAIILARRFTNRMQNKIPELTLEKSTENRTDMNLWSITGSPPVSHSSTTPKSSHPFQRNPQNMVRPFSQGVSPFSRPLERDQNSRPESSVWTARVSVGVNTDGHCRNCGATKSAESKGVQVGRSAFSPKSFETAERKSENVSEEFGGNPSGSPKHRSDAAVCRGAKKSETYNSDDTSSGSGLTNYSEKVIEMDLKVNYEAIALTDDELCLSSRVPNSPEFDASSLLINEREICGEFNESAEELSKSSAVSEHSKNPADGVYKATLMRLESPFLSPEKVDGPIDGLLEVIDSPQSVLPSKIRNVQVLMDVNLDEKGNIVKSPSNGDETMTLIIDEDTTDTARPSDNAGYSSGSGADWNVSPAEDSGRAADIDGLNKIKIRNPQTQTLNSTQKLNSQTKLTDSKTNFRILTLKLNSQTELTFKLNPRTHNYQKKKIICFINISASSTANRRAARRPKDLFHYRRIPTRRRTTGAAASRRWDRADSVSVARWTQRLDRVLEPPRERNPSSRVPHDCTARQAARLLPPAARPHDRGERHF</sequence>
<proteinExistence type="predicted"/>
<feature type="region of interest" description="Disordered" evidence="1">
    <location>
        <begin position="60"/>
        <end position="111"/>
    </location>
</feature>
<feature type="compositionally biased region" description="Low complexity" evidence="1">
    <location>
        <begin position="714"/>
        <end position="723"/>
    </location>
</feature>
<organism evidence="2 3">
    <name type="scientific">Nesidiocoris tenuis</name>
    <dbReference type="NCBI Taxonomy" id="355587"/>
    <lineage>
        <taxon>Eukaryota</taxon>
        <taxon>Metazoa</taxon>
        <taxon>Ecdysozoa</taxon>
        <taxon>Arthropoda</taxon>
        <taxon>Hexapoda</taxon>
        <taxon>Insecta</taxon>
        <taxon>Pterygota</taxon>
        <taxon>Neoptera</taxon>
        <taxon>Paraneoptera</taxon>
        <taxon>Hemiptera</taxon>
        <taxon>Heteroptera</taxon>
        <taxon>Panheteroptera</taxon>
        <taxon>Cimicomorpha</taxon>
        <taxon>Miridae</taxon>
        <taxon>Dicyphina</taxon>
        <taxon>Nesidiocoris</taxon>
    </lineage>
</organism>
<feature type="region of interest" description="Disordered" evidence="1">
    <location>
        <begin position="695"/>
        <end position="735"/>
    </location>
</feature>
<evidence type="ECO:0000313" key="2">
    <source>
        <dbReference type="EMBL" id="CAB0020586.1"/>
    </source>
</evidence>
<feature type="compositionally biased region" description="Polar residues" evidence="1">
    <location>
        <begin position="538"/>
        <end position="551"/>
    </location>
</feature>
<dbReference type="OrthoDB" id="10680394at2759"/>
<dbReference type="AlphaFoldDB" id="A0A6H5HTZ8"/>
<feature type="compositionally biased region" description="Low complexity" evidence="1">
    <location>
        <begin position="239"/>
        <end position="254"/>
    </location>
</feature>
<reference evidence="2 3" key="1">
    <citation type="submission" date="2020-02" db="EMBL/GenBank/DDBJ databases">
        <authorList>
            <person name="Ferguson B K."/>
        </authorList>
    </citation>
    <scope>NUCLEOTIDE SEQUENCE [LARGE SCALE GENOMIC DNA]</scope>
</reference>
<gene>
    <name evidence="2" type="ORF">NTEN_LOCUS24158</name>
</gene>
<dbReference type="EMBL" id="CADCXU010035410">
    <property type="protein sequence ID" value="CAB0020586.1"/>
    <property type="molecule type" value="Genomic_DNA"/>
</dbReference>
<protein>
    <submittedName>
        <fullName evidence="2">Uncharacterized protein</fullName>
    </submittedName>
</protein>